<keyword evidence="3 7" id="KW-0812">Transmembrane</keyword>
<dbReference type="Pfam" id="PF02687">
    <property type="entry name" value="FtsX"/>
    <property type="match status" value="2"/>
</dbReference>
<name>A0ABP9FSX9_9MICC</name>
<evidence type="ECO:0000256" key="3">
    <source>
        <dbReference type="ARBA" id="ARBA00022692"/>
    </source>
</evidence>
<evidence type="ECO:0000256" key="4">
    <source>
        <dbReference type="ARBA" id="ARBA00022989"/>
    </source>
</evidence>
<keyword evidence="4 7" id="KW-1133">Transmembrane helix</keyword>
<dbReference type="EMBL" id="BAABLW010000002">
    <property type="protein sequence ID" value="GAA4914507.1"/>
    <property type="molecule type" value="Genomic_DNA"/>
</dbReference>
<evidence type="ECO:0000259" key="8">
    <source>
        <dbReference type="Pfam" id="PF02687"/>
    </source>
</evidence>
<feature type="domain" description="ABC3 transporter permease C-terminal" evidence="8">
    <location>
        <begin position="788"/>
        <end position="907"/>
    </location>
</feature>
<reference evidence="11" key="1">
    <citation type="journal article" date="2019" name="Int. J. Syst. Evol. Microbiol.">
        <title>The Global Catalogue of Microorganisms (GCM) 10K type strain sequencing project: providing services to taxonomists for standard genome sequencing and annotation.</title>
        <authorList>
            <consortium name="The Broad Institute Genomics Platform"/>
            <consortium name="The Broad Institute Genome Sequencing Center for Infectious Disease"/>
            <person name="Wu L."/>
            <person name="Ma J."/>
        </authorList>
    </citation>
    <scope>NUCLEOTIDE SEQUENCE [LARGE SCALE GENOMIC DNA]</scope>
    <source>
        <strain evidence="11">JCM 19129</strain>
    </source>
</reference>
<dbReference type="InterPro" id="IPR050250">
    <property type="entry name" value="Macrolide_Exporter_MacB"/>
</dbReference>
<comment type="caution">
    <text evidence="10">The sequence shown here is derived from an EMBL/GenBank/DDBJ whole genome shotgun (WGS) entry which is preliminary data.</text>
</comment>
<protein>
    <submittedName>
        <fullName evidence="10">FtsX-like permease family protein</fullName>
    </submittedName>
</protein>
<evidence type="ECO:0000256" key="1">
    <source>
        <dbReference type="ARBA" id="ARBA00004651"/>
    </source>
</evidence>
<comment type="similarity">
    <text evidence="6">Belongs to the ABC-4 integral membrane protein family.</text>
</comment>
<dbReference type="PANTHER" id="PTHR30572">
    <property type="entry name" value="MEMBRANE COMPONENT OF TRANSPORTER-RELATED"/>
    <property type="match status" value="1"/>
</dbReference>
<evidence type="ECO:0000256" key="6">
    <source>
        <dbReference type="ARBA" id="ARBA00038076"/>
    </source>
</evidence>
<dbReference type="PANTHER" id="PTHR30572:SF4">
    <property type="entry name" value="ABC TRANSPORTER PERMEASE YTRF"/>
    <property type="match status" value="1"/>
</dbReference>
<evidence type="ECO:0000256" key="2">
    <source>
        <dbReference type="ARBA" id="ARBA00022475"/>
    </source>
</evidence>
<feature type="transmembrane region" description="Helical" evidence="7">
    <location>
        <begin position="781"/>
        <end position="810"/>
    </location>
</feature>
<feature type="transmembrane region" description="Helical" evidence="7">
    <location>
        <begin position="491"/>
        <end position="514"/>
    </location>
</feature>
<feature type="transmembrane region" description="Helical" evidence="7">
    <location>
        <begin position="877"/>
        <end position="897"/>
    </location>
</feature>
<proteinExistence type="inferred from homology"/>
<feature type="domain" description="MacB-like periplasmic core" evidence="9">
    <location>
        <begin position="25"/>
        <end position="202"/>
    </location>
</feature>
<feature type="transmembrane region" description="Helical" evidence="7">
    <location>
        <begin position="450"/>
        <end position="471"/>
    </location>
</feature>
<keyword evidence="5 7" id="KW-0472">Membrane</keyword>
<feature type="transmembrane region" description="Helical" evidence="7">
    <location>
        <begin position="20"/>
        <end position="40"/>
    </location>
</feature>
<evidence type="ECO:0000313" key="11">
    <source>
        <dbReference type="Proteomes" id="UP001500368"/>
    </source>
</evidence>
<dbReference type="RefSeq" id="WP_345476663.1">
    <property type="nucleotide sequence ID" value="NZ_BAABLW010000002.1"/>
</dbReference>
<feature type="domain" description="ABC3 transporter permease C-terminal" evidence="8">
    <location>
        <begin position="310"/>
        <end position="430"/>
    </location>
</feature>
<accession>A0ABP9FSX9</accession>
<evidence type="ECO:0000259" key="9">
    <source>
        <dbReference type="Pfam" id="PF12704"/>
    </source>
</evidence>
<dbReference type="Proteomes" id="UP001500368">
    <property type="component" value="Unassembled WGS sequence"/>
</dbReference>
<feature type="transmembrane region" description="Helical" evidence="7">
    <location>
        <begin position="306"/>
        <end position="331"/>
    </location>
</feature>
<dbReference type="InterPro" id="IPR025857">
    <property type="entry name" value="MacB_PCD"/>
</dbReference>
<keyword evidence="2" id="KW-1003">Cell membrane</keyword>
<evidence type="ECO:0000256" key="7">
    <source>
        <dbReference type="SAM" id="Phobius"/>
    </source>
</evidence>
<dbReference type="Pfam" id="PF12704">
    <property type="entry name" value="MacB_PCD"/>
    <property type="match status" value="1"/>
</dbReference>
<evidence type="ECO:0000256" key="5">
    <source>
        <dbReference type="ARBA" id="ARBA00023136"/>
    </source>
</evidence>
<dbReference type="InterPro" id="IPR003838">
    <property type="entry name" value="ABC3_permease_C"/>
</dbReference>
<evidence type="ECO:0000313" key="10">
    <source>
        <dbReference type="EMBL" id="GAA4914507.1"/>
    </source>
</evidence>
<feature type="transmembrane region" description="Helical" evidence="7">
    <location>
        <begin position="553"/>
        <end position="573"/>
    </location>
</feature>
<sequence length="914" mass="95827">MSLMSPVLRANLRSSGKKLWAAGAAITISVAFIITGLLMVDSFTRGISEDVQAEAAGADLIINAEHLSIWDDGEDPQDPVHQDTVLAQLIQDLDSVEVAEPVRASWFEVWDNAEDFRFSVDVRTVGTTQDVELAAGRLPRDETELVLNSTAAETEELQMGDTLSAADISWDEETGQSQHAGSVDYTVVGIAEDDLPSPHGLMSAAGLDRLPGTAMVENIRVALRGDLHENAAAQEDAQAEIAALIERSIDSGALTLPEGVSDWAPEDGANAYGVITVASVQVATNQQIVDQWIGQRTGDADILRNIAFGFGGIAVFVSALVITNTFQVLVASRLRTMALLRAIGADAAQLRRATLAEGAVLGILGGAAGVLAGWVLALAFMFVLRLLNDGESLPAVVPNVTAIAVGLGLGLIMAVLSSLAPALKAGRVSPMEALRPADVSSSGGISRPRIILGSALVAIGLAVALFAALFTPESTDEFAAVNVDPWLGLPIPVYGVAGGALSFLGVLLLGRLIIPPLVSLLGKLLARFSALRVTAPLAGQNARQVPGRTTATASALLVGVTLVVTMTVGAATAQRMLYDELAESHPVDGYVTATGADIEETLAQLPQVQDAAVLEGVQAMLRGDSGQTPVQVLVLNSDQLEEVAYRDVALEPGQVLVPGSFVWGEEQLFNMAEEGQQQTARLTPDGTADSGAQDAAMELEVQFGSWVPAGMVVIAEESLPAEAIPGPWQPAERYGATFLRMGEGSGQTEINGVFEAFGENSDQLSLESAYARAGYGEMIDMVLLMVLVLLAAAIIVAVIGVSNTLSLSVFERRREAALLRAVGMNRRAVGSMISLEALLMAAVALLLGTVLGGFFGWAGVSSLVAREDWSVVLEIPWLRVAAIWAATLVAALLAAWLPARQMSRVQPASGLSQQ</sequence>
<comment type="subcellular location">
    <subcellularLocation>
        <location evidence="1">Cell membrane</location>
        <topology evidence="1">Multi-pass membrane protein</topology>
    </subcellularLocation>
</comment>
<feature type="transmembrane region" description="Helical" evidence="7">
    <location>
        <begin position="831"/>
        <end position="857"/>
    </location>
</feature>
<organism evidence="10 11">
    <name type="scientific">Nesterenkonia rhizosphaerae</name>
    <dbReference type="NCBI Taxonomy" id="1348272"/>
    <lineage>
        <taxon>Bacteria</taxon>
        <taxon>Bacillati</taxon>
        <taxon>Actinomycetota</taxon>
        <taxon>Actinomycetes</taxon>
        <taxon>Micrococcales</taxon>
        <taxon>Micrococcaceae</taxon>
        <taxon>Nesterenkonia</taxon>
    </lineage>
</organism>
<feature type="transmembrane region" description="Helical" evidence="7">
    <location>
        <begin position="402"/>
        <end position="423"/>
    </location>
</feature>
<keyword evidence="11" id="KW-1185">Reference proteome</keyword>
<feature type="transmembrane region" description="Helical" evidence="7">
    <location>
        <begin position="359"/>
        <end position="382"/>
    </location>
</feature>
<gene>
    <name evidence="10" type="ORF">GCM10025790_06790</name>
</gene>